<proteinExistence type="predicted"/>
<feature type="compositionally biased region" description="Basic and acidic residues" evidence="1">
    <location>
        <begin position="1"/>
        <end position="13"/>
    </location>
</feature>
<organism evidence="2 3">
    <name type="scientific">Oryzicola mucosus</name>
    <dbReference type="NCBI Taxonomy" id="2767425"/>
    <lineage>
        <taxon>Bacteria</taxon>
        <taxon>Pseudomonadati</taxon>
        <taxon>Pseudomonadota</taxon>
        <taxon>Alphaproteobacteria</taxon>
        <taxon>Hyphomicrobiales</taxon>
        <taxon>Phyllobacteriaceae</taxon>
        <taxon>Oryzicola</taxon>
    </lineage>
</organism>
<feature type="compositionally biased region" description="Basic and acidic residues" evidence="1">
    <location>
        <begin position="35"/>
        <end position="45"/>
    </location>
</feature>
<sequence>MFGNFHDGHDARNHPLSHAPNASGDARHAAWKLLSDPRDGADHQASHVRPHRGMLPDVDYSRIVPDPSHRPLLRRLVGAVVRLFKARRRAPASAVSADDDGGVADRGLRPYMSITRPAV</sequence>
<evidence type="ECO:0000313" key="2">
    <source>
        <dbReference type="EMBL" id="MBD0414532.1"/>
    </source>
</evidence>
<dbReference type="Proteomes" id="UP000643405">
    <property type="component" value="Unassembled WGS sequence"/>
</dbReference>
<dbReference type="EMBL" id="JACVVX010000002">
    <property type="protein sequence ID" value="MBD0414532.1"/>
    <property type="molecule type" value="Genomic_DNA"/>
</dbReference>
<evidence type="ECO:0000313" key="3">
    <source>
        <dbReference type="Proteomes" id="UP000643405"/>
    </source>
</evidence>
<dbReference type="AlphaFoldDB" id="A0A8J6PMS4"/>
<feature type="region of interest" description="Disordered" evidence="1">
    <location>
        <begin position="1"/>
        <end position="56"/>
    </location>
</feature>
<accession>A0A8J6PMS4</accession>
<dbReference type="RefSeq" id="WP_188163971.1">
    <property type="nucleotide sequence ID" value="NZ_JACVVX010000002.1"/>
</dbReference>
<protein>
    <submittedName>
        <fullName evidence="2">Uncharacterized protein</fullName>
    </submittedName>
</protein>
<comment type="caution">
    <text evidence="2">The sequence shown here is derived from an EMBL/GenBank/DDBJ whole genome shotgun (WGS) entry which is preliminary data.</text>
</comment>
<name>A0A8J6PMS4_9HYPH</name>
<keyword evidence="3" id="KW-1185">Reference proteome</keyword>
<gene>
    <name evidence="2" type="ORF">ICI42_07690</name>
</gene>
<reference evidence="2" key="1">
    <citation type="submission" date="2020-09" db="EMBL/GenBank/DDBJ databases">
        <title>Genome seq and assembly of Tianweitania sp.</title>
        <authorList>
            <person name="Chhetri G."/>
        </authorList>
    </citation>
    <scope>NUCLEOTIDE SEQUENCE</scope>
    <source>
        <strain evidence="2">Rool2</strain>
    </source>
</reference>
<evidence type="ECO:0000256" key="1">
    <source>
        <dbReference type="SAM" id="MobiDB-lite"/>
    </source>
</evidence>